<name>A0A087G8E4_ARAAL</name>
<gene>
    <name evidence="2" type="ordered locus">AALP_Aa8g209600</name>
</gene>
<organism evidence="2 3">
    <name type="scientific">Arabis alpina</name>
    <name type="common">Alpine rock-cress</name>
    <dbReference type="NCBI Taxonomy" id="50452"/>
    <lineage>
        <taxon>Eukaryota</taxon>
        <taxon>Viridiplantae</taxon>
        <taxon>Streptophyta</taxon>
        <taxon>Embryophyta</taxon>
        <taxon>Tracheophyta</taxon>
        <taxon>Spermatophyta</taxon>
        <taxon>Magnoliopsida</taxon>
        <taxon>eudicotyledons</taxon>
        <taxon>Gunneridae</taxon>
        <taxon>Pentapetalae</taxon>
        <taxon>rosids</taxon>
        <taxon>malvids</taxon>
        <taxon>Brassicales</taxon>
        <taxon>Brassicaceae</taxon>
        <taxon>Arabideae</taxon>
        <taxon>Arabis</taxon>
    </lineage>
</organism>
<feature type="compositionally biased region" description="Basic residues" evidence="1">
    <location>
        <begin position="87"/>
        <end position="105"/>
    </location>
</feature>
<evidence type="ECO:0000313" key="2">
    <source>
        <dbReference type="EMBL" id="KFK26146.1"/>
    </source>
</evidence>
<feature type="region of interest" description="Disordered" evidence="1">
    <location>
        <begin position="1"/>
        <end position="23"/>
    </location>
</feature>
<keyword evidence="3" id="KW-1185">Reference proteome</keyword>
<reference evidence="3" key="1">
    <citation type="journal article" date="2015" name="Nat. Plants">
        <title>Genome expansion of Arabis alpina linked with retrotransposition and reduced symmetric DNA methylation.</title>
        <authorList>
            <person name="Willing E.M."/>
            <person name="Rawat V."/>
            <person name="Mandakova T."/>
            <person name="Maumus F."/>
            <person name="James G.V."/>
            <person name="Nordstroem K.J."/>
            <person name="Becker C."/>
            <person name="Warthmann N."/>
            <person name="Chica C."/>
            <person name="Szarzynska B."/>
            <person name="Zytnicki M."/>
            <person name="Albani M.C."/>
            <person name="Kiefer C."/>
            <person name="Bergonzi S."/>
            <person name="Castaings L."/>
            <person name="Mateos J.L."/>
            <person name="Berns M.C."/>
            <person name="Bujdoso N."/>
            <person name="Piofczyk T."/>
            <person name="de Lorenzo L."/>
            <person name="Barrero-Sicilia C."/>
            <person name="Mateos I."/>
            <person name="Piednoel M."/>
            <person name="Hagmann J."/>
            <person name="Chen-Min-Tao R."/>
            <person name="Iglesias-Fernandez R."/>
            <person name="Schuster S.C."/>
            <person name="Alonso-Blanco C."/>
            <person name="Roudier F."/>
            <person name="Carbonero P."/>
            <person name="Paz-Ares J."/>
            <person name="Davis S.J."/>
            <person name="Pecinka A."/>
            <person name="Quesneville H."/>
            <person name="Colot V."/>
            <person name="Lysak M.A."/>
            <person name="Weigel D."/>
            <person name="Coupland G."/>
            <person name="Schneeberger K."/>
        </authorList>
    </citation>
    <scope>NUCLEOTIDE SEQUENCE [LARGE SCALE GENOMIC DNA]</scope>
    <source>
        <strain evidence="3">cv. Pajares</strain>
    </source>
</reference>
<dbReference type="AlphaFoldDB" id="A0A087G8E4"/>
<feature type="region of interest" description="Disordered" evidence="1">
    <location>
        <begin position="74"/>
        <end position="108"/>
    </location>
</feature>
<accession>A0A087G8E4</accession>
<dbReference type="OrthoDB" id="10660265at2759"/>
<sequence>MPIIPLGDLGSCNDGSGEWDDEDRDKNVMYMEGLIRGGHTFKKEEWPSGFAGLDVVDVDEKSVVVEHERHVVDRKATAEEVDESGKRVGKRKGRKLRSSRSKRKQQKIDNYFPPVVRSGRKIKEWLAEQIAEVKTTFTAKIEQQAEELACLKKQTSCRRRRPSVGMVGRSVGRSGRFIRHCKTGRGKRDSDVGFGVGKGLIGCPSGETKGDSSGIGEYVTNKVEENGFVGNKCDSSNGCADWSKEKEKDNETGESAAAEEVGGDDIMDVADPPGVCAQPDDVSRGHNMDLGSTHSSCDVAEHTPSDLVEDKLHSKGDSTDVVSDQESVDEARELEEVRLAVNVTVMGTIAVYSDKQEEKVISAHGCVALEEDGTPTVEMSDSVLAQDVQCSAPSKRELKLARVFKKKPRKAVMDLLSCVDVDEFEEFKATLEDSADI</sequence>
<evidence type="ECO:0000256" key="1">
    <source>
        <dbReference type="SAM" id="MobiDB-lite"/>
    </source>
</evidence>
<dbReference type="EMBL" id="CM002876">
    <property type="protein sequence ID" value="KFK26146.1"/>
    <property type="molecule type" value="Genomic_DNA"/>
</dbReference>
<protein>
    <submittedName>
        <fullName evidence="2">Uncharacterized protein</fullName>
    </submittedName>
</protein>
<feature type="region of interest" description="Disordered" evidence="1">
    <location>
        <begin position="243"/>
        <end position="298"/>
    </location>
</feature>
<feature type="compositionally biased region" description="Basic and acidic residues" evidence="1">
    <location>
        <begin position="74"/>
        <end position="86"/>
    </location>
</feature>
<proteinExistence type="predicted"/>
<dbReference type="Gramene" id="KFK26146">
    <property type="protein sequence ID" value="KFK26146"/>
    <property type="gene ID" value="AALP_AA8G209600"/>
</dbReference>
<evidence type="ECO:0000313" key="3">
    <source>
        <dbReference type="Proteomes" id="UP000029120"/>
    </source>
</evidence>
<dbReference type="Proteomes" id="UP000029120">
    <property type="component" value="Chromosome 8"/>
</dbReference>